<dbReference type="RefSeq" id="WP_243478920.1">
    <property type="nucleotide sequence ID" value="NZ_CP063982.1"/>
</dbReference>
<evidence type="ECO:0000313" key="11">
    <source>
        <dbReference type="Proteomes" id="UP000831607"/>
    </source>
</evidence>
<proteinExistence type="inferred from homology"/>
<dbReference type="Pfam" id="PF00177">
    <property type="entry name" value="Ribosomal_S7"/>
    <property type="match status" value="1"/>
</dbReference>
<organism evidence="10 11">
    <name type="scientific">Orrella daihaiensis</name>
    <dbReference type="NCBI Taxonomy" id="2782176"/>
    <lineage>
        <taxon>Bacteria</taxon>
        <taxon>Pseudomonadati</taxon>
        <taxon>Pseudomonadota</taxon>
        <taxon>Betaproteobacteria</taxon>
        <taxon>Burkholderiales</taxon>
        <taxon>Alcaligenaceae</taxon>
        <taxon>Orrella</taxon>
    </lineage>
</organism>
<keyword evidence="11" id="KW-1185">Reference proteome</keyword>
<dbReference type="EMBL" id="CP063982">
    <property type="protein sequence ID" value="UOD50515.1"/>
    <property type="molecule type" value="Genomic_DNA"/>
</dbReference>
<reference evidence="10 11" key="1">
    <citation type="submission" date="2020-11" db="EMBL/GenBank/DDBJ databases">
        <title>Algicoccus daihaiensis sp.nov., isolated from Daihai Lake in Inner Mongolia.</title>
        <authorList>
            <person name="Kai J."/>
        </authorList>
    </citation>
    <scope>NUCLEOTIDE SEQUENCE [LARGE SCALE GENOMIC DNA]</scope>
    <source>
        <strain evidence="11">f23</strain>
    </source>
</reference>
<evidence type="ECO:0000259" key="9">
    <source>
        <dbReference type="Pfam" id="PF00177"/>
    </source>
</evidence>
<dbReference type="PIRSF" id="PIRSF002122">
    <property type="entry name" value="RPS7p_RPS7a_RPS5e_RPS7o"/>
    <property type="match status" value="1"/>
</dbReference>
<dbReference type="InterPro" id="IPR000235">
    <property type="entry name" value="Ribosomal_uS7"/>
</dbReference>
<dbReference type="InterPro" id="IPR036823">
    <property type="entry name" value="Ribosomal_uS7_dom_sf"/>
</dbReference>
<dbReference type="NCBIfam" id="TIGR01029">
    <property type="entry name" value="rpsG_bact"/>
    <property type="match status" value="1"/>
</dbReference>
<evidence type="ECO:0000256" key="3">
    <source>
        <dbReference type="ARBA" id="ARBA00022730"/>
    </source>
</evidence>
<comment type="function">
    <text evidence="7">One of the primary rRNA binding proteins, it binds directly to 16S rRNA where it nucleates assembly of the head domain of the 30S subunit. Is located at the subunit interface close to the decoding center, probably blocks exit of the E-site tRNA.</text>
</comment>
<keyword evidence="4 7" id="KW-0694">RNA-binding</keyword>
<evidence type="ECO:0000256" key="6">
    <source>
        <dbReference type="ARBA" id="ARBA00023274"/>
    </source>
</evidence>
<protein>
    <recommendedName>
        <fullName evidence="7">Small ribosomal subunit protein uS7</fullName>
    </recommendedName>
</protein>
<evidence type="ECO:0000313" key="10">
    <source>
        <dbReference type="EMBL" id="UOD50515.1"/>
    </source>
</evidence>
<dbReference type="CDD" id="cd14869">
    <property type="entry name" value="uS7_Bacteria"/>
    <property type="match status" value="1"/>
</dbReference>
<dbReference type="HAMAP" id="MF_00480_B">
    <property type="entry name" value="Ribosomal_uS7_B"/>
    <property type="match status" value="1"/>
</dbReference>
<evidence type="ECO:0000256" key="7">
    <source>
        <dbReference type="HAMAP-Rule" id="MF_00480"/>
    </source>
</evidence>
<evidence type="ECO:0000256" key="8">
    <source>
        <dbReference type="RuleBase" id="RU003619"/>
    </source>
</evidence>
<comment type="similarity">
    <text evidence="1 7 8">Belongs to the universal ribosomal protein uS7 family.</text>
</comment>
<keyword evidence="5 7" id="KW-0689">Ribosomal protein</keyword>
<dbReference type="Gene3D" id="1.10.455.10">
    <property type="entry name" value="Ribosomal protein S7 domain"/>
    <property type="match status" value="1"/>
</dbReference>
<evidence type="ECO:0000256" key="1">
    <source>
        <dbReference type="ARBA" id="ARBA00007151"/>
    </source>
</evidence>
<comment type="subunit">
    <text evidence="7">Part of the 30S ribosomal subunit. Contacts proteins S9 and S11.</text>
</comment>
<name>A0ABY4AN70_9BURK</name>
<dbReference type="PROSITE" id="PS00052">
    <property type="entry name" value="RIBOSOMAL_S7"/>
    <property type="match status" value="1"/>
</dbReference>
<dbReference type="InterPro" id="IPR005717">
    <property type="entry name" value="Ribosomal_uS7_bac/org-type"/>
</dbReference>
<accession>A0ABY4AN70</accession>
<feature type="domain" description="Small ribosomal subunit protein uS7" evidence="9">
    <location>
        <begin position="2"/>
        <end position="149"/>
    </location>
</feature>
<dbReference type="GO" id="GO:0005840">
    <property type="term" value="C:ribosome"/>
    <property type="evidence" value="ECO:0007669"/>
    <property type="project" value="UniProtKB-KW"/>
</dbReference>
<dbReference type="Proteomes" id="UP000831607">
    <property type="component" value="Chromosome"/>
</dbReference>
<keyword evidence="2 7" id="KW-0820">tRNA-binding</keyword>
<dbReference type="PANTHER" id="PTHR11205">
    <property type="entry name" value="RIBOSOMAL PROTEIN S7"/>
    <property type="match status" value="1"/>
</dbReference>
<keyword evidence="3 7" id="KW-0699">rRNA-binding</keyword>
<evidence type="ECO:0000256" key="5">
    <source>
        <dbReference type="ARBA" id="ARBA00022980"/>
    </source>
</evidence>
<dbReference type="SUPFAM" id="SSF47973">
    <property type="entry name" value="Ribosomal protein S7"/>
    <property type="match status" value="1"/>
</dbReference>
<keyword evidence="6 7" id="KW-0687">Ribonucleoprotein</keyword>
<evidence type="ECO:0000256" key="4">
    <source>
        <dbReference type="ARBA" id="ARBA00022884"/>
    </source>
</evidence>
<sequence>MPRRREVPKRDILPDPKFGSVELAKFMNVVMLSGKKAVAERIVYGALEQIQSKSGKDPLEVFDTAINNVKPLVEVKSRRVGGANYQVPVEVRPVRRLALAMRWVREAAKKRGEKSMDLRLAGELLDAAEGRGAAMKKREDTHKMAEANKAFSHFRW</sequence>
<evidence type="ECO:0000256" key="2">
    <source>
        <dbReference type="ARBA" id="ARBA00022555"/>
    </source>
</evidence>
<gene>
    <name evidence="7 10" type="primary">rpsG</name>
    <name evidence="10" type="ORF">DHf2319_00800</name>
</gene>
<dbReference type="InterPro" id="IPR023798">
    <property type="entry name" value="Ribosomal_uS7_dom"/>
</dbReference>
<dbReference type="InterPro" id="IPR020606">
    <property type="entry name" value="Ribosomal_uS7_CS"/>
</dbReference>